<feature type="domain" description="7TM GPCR serpentine receptor class x (Srx)" evidence="2">
    <location>
        <begin position="16"/>
        <end position="159"/>
    </location>
</feature>
<organism evidence="3 4">
    <name type="scientific">Pristionchus mayeri</name>
    <dbReference type="NCBI Taxonomy" id="1317129"/>
    <lineage>
        <taxon>Eukaryota</taxon>
        <taxon>Metazoa</taxon>
        <taxon>Ecdysozoa</taxon>
        <taxon>Nematoda</taxon>
        <taxon>Chromadorea</taxon>
        <taxon>Rhabditida</taxon>
        <taxon>Rhabditina</taxon>
        <taxon>Diplogasteromorpha</taxon>
        <taxon>Diplogasteroidea</taxon>
        <taxon>Neodiplogasteridae</taxon>
        <taxon>Pristionchus</taxon>
    </lineage>
</organism>
<feature type="transmembrane region" description="Helical" evidence="1">
    <location>
        <begin position="45"/>
        <end position="66"/>
    </location>
</feature>
<name>A0AAN4ZHP6_9BILA</name>
<dbReference type="Proteomes" id="UP001328107">
    <property type="component" value="Unassembled WGS sequence"/>
</dbReference>
<gene>
    <name evidence="3" type="ORF">PMAYCL1PPCAC_08803</name>
</gene>
<reference evidence="4" key="1">
    <citation type="submission" date="2022-10" db="EMBL/GenBank/DDBJ databases">
        <title>Genome assembly of Pristionchus species.</title>
        <authorList>
            <person name="Yoshida K."/>
            <person name="Sommer R.J."/>
        </authorList>
    </citation>
    <scope>NUCLEOTIDE SEQUENCE [LARGE SCALE GENOMIC DNA]</scope>
    <source>
        <strain evidence="4">RS5460</strain>
    </source>
</reference>
<dbReference type="AlphaFoldDB" id="A0AAN4ZHP6"/>
<dbReference type="Pfam" id="PF10328">
    <property type="entry name" value="7TM_GPCR_Srx"/>
    <property type="match status" value="1"/>
</dbReference>
<proteinExistence type="predicted"/>
<evidence type="ECO:0000313" key="4">
    <source>
        <dbReference type="Proteomes" id="UP001328107"/>
    </source>
</evidence>
<dbReference type="EMBL" id="BTRK01000002">
    <property type="protein sequence ID" value="GMR38608.1"/>
    <property type="molecule type" value="Genomic_DNA"/>
</dbReference>
<feature type="transmembrane region" description="Helical" evidence="1">
    <location>
        <begin position="104"/>
        <end position="124"/>
    </location>
</feature>
<evidence type="ECO:0000256" key="1">
    <source>
        <dbReference type="SAM" id="Phobius"/>
    </source>
</evidence>
<comment type="caution">
    <text evidence="3">The sequence shown here is derived from an EMBL/GenBank/DDBJ whole genome shotgun (WGS) entry which is preliminary data.</text>
</comment>
<keyword evidence="1" id="KW-0812">Transmembrane</keyword>
<feature type="transmembrane region" description="Helical" evidence="1">
    <location>
        <begin position="6"/>
        <end position="33"/>
    </location>
</feature>
<keyword evidence="1" id="KW-1133">Transmembrane helix</keyword>
<evidence type="ECO:0000313" key="3">
    <source>
        <dbReference type="EMBL" id="GMR38608.1"/>
    </source>
</evidence>
<dbReference type="PANTHER" id="PTHR22718">
    <property type="entry name" value="SERPENTINE RECEPTOR, CLASS X"/>
    <property type="match status" value="1"/>
</dbReference>
<accession>A0AAN4ZHP6</accession>
<keyword evidence="4" id="KW-1185">Reference proteome</keyword>
<keyword evidence="1" id="KW-0472">Membrane</keyword>
<dbReference type="SUPFAM" id="SSF81321">
    <property type="entry name" value="Family A G protein-coupled receptor-like"/>
    <property type="match status" value="1"/>
</dbReference>
<dbReference type="PANTHER" id="PTHR22718:SF11">
    <property type="entry name" value="7TM GPCR SERPENTINE RECEPTOR CLASS X (SRX) DOMAIN-CONTAINING PROTEIN"/>
    <property type="match status" value="1"/>
</dbReference>
<evidence type="ECO:0000259" key="2">
    <source>
        <dbReference type="Pfam" id="PF10328"/>
    </source>
</evidence>
<protein>
    <recommendedName>
        <fullName evidence="2">7TM GPCR serpentine receptor class x (Srx) domain-containing protein</fullName>
    </recommendedName>
</protein>
<sequence>MPADTISYVAGGIFGLVAIIGLILNITVLLAMYKGKLFSSKASPVYILSSQTILMDSILLIVHLLYQCPSVMLQSYLFPSSIQRSMLTALNEIFMYCWYHNTTGHILIAINRLFVIVFPTIPLFTRSRTIALCLLQHVLALTLSFTSQFLLPCCEFTFSWAVFS</sequence>
<dbReference type="InterPro" id="IPR019430">
    <property type="entry name" value="7TM_GPCR_serpentine_rcpt_Srx"/>
</dbReference>
<feature type="transmembrane region" description="Helical" evidence="1">
    <location>
        <begin position="131"/>
        <end position="151"/>
    </location>
</feature>
<dbReference type="Gene3D" id="1.20.1070.10">
    <property type="entry name" value="Rhodopsin 7-helix transmembrane proteins"/>
    <property type="match status" value="1"/>
</dbReference>